<protein>
    <recommendedName>
        <fullName evidence="1">Restriction endonuclease type IV Mrr domain-containing protein</fullName>
    </recommendedName>
</protein>
<keyword evidence="3" id="KW-1185">Reference proteome</keyword>
<evidence type="ECO:0000313" key="2">
    <source>
        <dbReference type="EMBL" id="GAA4337662.1"/>
    </source>
</evidence>
<evidence type="ECO:0000259" key="1">
    <source>
        <dbReference type="Pfam" id="PF04471"/>
    </source>
</evidence>
<proteinExistence type="predicted"/>
<name>A0ABP8HD82_9BURK</name>
<reference evidence="3" key="1">
    <citation type="journal article" date="2019" name="Int. J. Syst. Evol. Microbiol.">
        <title>The Global Catalogue of Microorganisms (GCM) 10K type strain sequencing project: providing services to taxonomists for standard genome sequencing and annotation.</title>
        <authorList>
            <consortium name="The Broad Institute Genomics Platform"/>
            <consortium name="The Broad Institute Genome Sequencing Center for Infectious Disease"/>
            <person name="Wu L."/>
            <person name="Ma J."/>
        </authorList>
    </citation>
    <scope>NUCLEOTIDE SEQUENCE [LARGE SCALE GENOMIC DNA]</scope>
    <source>
        <strain evidence="3">JCM 17666</strain>
    </source>
</reference>
<dbReference type="InterPro" id="IPR011856">
    <property type="entry name" value="tRNA_endonuc-like_dom_sf"/>
</dbReference>
<dbReference type="Gene3D" id="3.40.1350.10">
    <property type="match status" value="1"/>
</dbReference>
<dbReference type="Pfam" id="PF04471">
    <property type="entry name" value="Mrr_cat"/>
    <property type="match status" value="1"/>
</dbReference>
<accession>A0ABP8HD82</accession>
<organism evidence="2 3">
    <name type="scientific">Pigmentiphaga soli</name>
    <dbReference type="NCBI Taxonomy" id="1007095"/>
    <lineage>
        <taxon>Bacteria</taxon>
        <taxon>Pseudomonadati</taxon>
        <taxon>Pseudomonadota</taxon>
        <taxon>Betaproteobacteria</taxon>
        <taxon>Burkholderiales</taxon>
        <taxon>Alcaligenaceae</taxon>
        <taxon>Pigmentiphaga</taxon>
    </lineage>
</organism>
<dbReference type="InterPro" id="IPR007560">
    <property type="entry name" value="Restrct_endonuc_IV_Mrr"/>
</dbReference>
<dbReference type="Proteomes" id="UP001501671">
    <property type="component" value="Unassembled WGS sequence"/>
</dbReference>
<dbReference type="RefSeq" id="WP_345251033.1">
    <property type="nucleotide sequence ID" value="NZ_BAABFO010000017.1"/>
</dbReference>
<feature type="domain" description="Restriction endonuclease type IV Mrr" evidence="1">
    <location>
        <begin position="9"/>
        <end position="121"/>
    </location>
</feature>
<dbReference type="InterPro" id="IPR011335">
    <property type="entry name" value="Restrct_endonuc-II-like"/>
</dbReference>
<evidence type="ECO:0000313" key="3">
    <source>
        <dbReference type="Proteomes" id="UP001501671"/>
    </source>
</evidence>
<comment type="caution">
    <text evidence="2">The sequence shown here is derived from an EMBL/GenBank/DDBJ whole genome shotgun (WGS) entry which is preliminary data.</text>
</comment>
<sequence length="185" mass="20350">MTKFKRTSNITPEEYELQVKMWLESVGHELDSFSAAHREILSGADGEYEIDVVVRFKALGGVQFKTLVECKKHKNPIKRELVQALHQKQLSLGANKAILVSTSAFQEGAVEFARAHGIALVRLISGVAMYIQGSSQRSSAPIPYIPADVDPYAGLLYSPQEGLIPEGFNSHNNLALERYLNGPGP</sequence>
<gene>
    <name evidence="2" type="ORF">GCM10023144_33680</name>
</gene>
<dbReference type="EMBL" id="BAABFO010000017">
    <property type="protein sequence ID" value="GAA4337662.1"/>
    <property type="molecule type" value="Genomic_DNA"/>
</dbReference>
<dbReference type="SUPFAM" id="SSF52980">
    <property type="entry name" value="Restriction endonuclease-like"/>
    <property type="match status" value="1"/>
</dbReference>